<reference evidence="4" key="1">
    <citation type="submission" date="2016-10" db="EMBL/GenBank/DDBJ databases">
        <authorList>
            <person name="Varghese N."/>
            <person name="Submissions S."/>
        </authorList>
    </citation>
    <scope>NUCLEOTIDE SEQUENCE [LARGE SCALE GENOMIC DNA]</scope>
    <source>
        <strain evidence="4">DSM 22127</strain>
    </source>
</reference>
<evidence type="ECO:0000256" key="2">
    <source>
        <dbReference type="SAM" id="SignalP"/>
    </source>
</evidence>
<name>A0A1H1RJB7_9ACTN</name>
<evidence type="ECO:0000256" key="1">
    <source>
        <dbReference type="SAM" id="MobiDB-lite"/>
    </source>
</evidence>
<accession>A0A1H1RJB7</accession>
<dbReference type="STRING" id="642780.SAMN04488570_1687"/>
<dbReference type="PROSITE" id="PS51257">
    <property type="entry name" value="PROKAR_LIPOPROTEIN"/>
    <property type="match status" value="1"/>
</dbReference>
<dbReference type="Proteomes" id="UP000198859">
    <property type="component" value="Chromosome I"/>
</dbReference>
<sequence length="307" mass="32813">MAGTGRTSGRAGPLLVALLLLLAGCADGPADGSSGATSPRPSAHRTVTAHAAPVPPGLGLSFVQQRFDEGTRRAGVRVSNGTGRDLHVVAVGVEWAGYPLRLHRTAYDVGARSVVDLRYLLPAATCTSAAGAAPISAVARVRQDGRVRTVRRPMDEEGTRFLTRLWRTDCAARRIAAAATVSFDDRWRLDAAEPTGLGATLRGSLLLDRRRGTTPVVVDQVQGSVLFELAVPTGADERTLAPGARRARVPLEVHPGRCDEHGRSQSTQTFVWRVWLRLGGSEPLARVVIPTQEQQDRLLAFLDRACG</sequence>
<dbReference type="AlphaFoldDB" id="A0A1H1RJB7"/>
<feature type="region of interest" description="Disordered" evidence="1">
    <location>
        <begin position="30"/>
        <end position="52"/>
    </location>
</feature>
<dbReference type="OrthoDB" id="3784033at2"/>
<evidence type="ECO:0000313" key="4">
    <source>
        <dbReference type="Proteomes" id="UP000198859"/>
    </source>
</evidence>
<dbReference type="EMBL" id="LT629757">
    <property type="protein sequence ID" value="SDS35059.1"/>
    <property type="molecule type" value="Genomic_DNA"/>
</dbReference>
<proteinExistence type="predicted"/>
<keyword evidence="4" id="KW-1185">Reference proteome</keyword>
<protein>
    <submittedName>
        <fullName evidence="3">Uncharacterized protein</fullName>
    </submittedName>
</protein>
<gene>
    <name evidence="3" type="ORF">SAMN04488570_1687</name>
</gene>
<organism evidence="3 4">
    <name type="scientific">Nocardioides scoriae</name>
    <dbReference type="NCBI Taxonomy" id="642780"/>
    <lineage>
        <taxon>Bacteria</taxon>
        <taxon>Bacillati</taxon>
        <taxon>Actinomycetota</taxon>
        <taxon>Actinomycetes</taxon>
        <taxon>Propionibacteriales</taxon>
        <taxon>Nocardioidaceae</taxon>
        <taxon>Nocardioides</taxon>
    </lineage>
</organism>
<keyword evidence="2" id="KW-0732">Signal</keyword>
<evidence type="ECO:0000313" key="3">
    <source>
        <dbReference type="EMBL" id="SDS35059.1"/>
    </source>
</evidence>
<dbReference type="RefSeq" id="WP_157682793.1">
    <property type="nucleotide sequence ID" value="NZ_LT629757.1"/>
</dbReference>
<feature type="signal peptide" evidence="2">
    <location>
        <begin position="1"/>
        <end position="28"/>
    </location>
</feature>
<feature type="chain" id="PRO_5039339279" evidence="2">
    <location>
        <begin position="29"/>
        <end position="307"/>
    </location>
</feature>